<accession>A0A4Y3IJB5</accession>
<gene>
    <name evidence="1" type="ORF">VCO01S_07860</name>
</gene>
<dbReference type="EMBL" id="BJLH01000003">
    <property type="protein sequence ID" value="GEA59593.1"/>
    <property type="molecule type" value="Genomic_DNA"/>
</dbReference>
<proteinExistence type="predicted"/>
<dbReference type="Proteomes" id="UP000318242">
    <property type="component" value="Unassembled WGS sequence"/>
</dbReference>
<dbReference type="AlphaFoldDB" id="A0A4Y3IJB5"/>
<evidence type="ECO:0000313" key="2">
    <source>
        <dbReference type="Proteomes" id="UP000318242"/>
    </source>
</evidence>
<sequence>MAMHRNRGYALFMVLGVLFVLGFIALDNSRYLTDSIKWQAHLHHKRLNLDWRLESTINCLAIYTVSSHTLPTAQCAKDGDTNIAVEALESKNHFKLKADQGSIASSAVMQLGEMEHDVAIASNRAPPEGVWGSPVLIEPSVISRFFGYDDIDSLKQRWGKEIVITSKQTCGDQLIQQSVSGVRSLTINGHCFISSYHWDQLAVLSTAEPFFLLFIGGDLSFSGSQTLRGVIAIWHPEEEYYQVSITGSPKVEGGLLIELSAPVLLQQAGIEVVGNEAHLMASRFRFAKRDWLKGSWRDF</sequence>
<comment type="caution">
    <text evidence="1">The sequence shown here is derived from an EMBL/GenBank/DDBJ whole genome shotgun (WGS) entry which is preliminary data.</text>
</comment>
<reference evidence="1 2" key="1">
    <citation type="submission" date="2019-06" db="EMBL/GenBank/DDBJ databases">
        <title>Whole genome shotgun sequence of Vibrio comitans NBRC 102076.</title>
        <authorList>
            <person name="Hosoyama A."/>
            <person name="Uohara A."/>
            <person name="Ohji S."/>
            <person name="Ichikawa N."/>
        </authorList>
    </citation>
    <scope>NUCLEOTIDE SEQUENCE [LARGE SCALE GENOMIC DNA]</scope>
    <source>
        <strain evidence="1 2">NBRC 102076</strain>
    </source>
</reference>
<keyword evidence="2" id="KW-1185">Reference proteome</keyword>
<evidence type="ECO:0000313" key="1">
    <source>
        <dbReference type="EMBL" id="GEA59593.1"/>
    </source>
</evidence>
<protein>
    <submittedName>
        <fullName evidence="1">Uncharacterized protein</fullName>
    </submittedName>
</protein>
<name>A0A4Y3IJB5_9VIBR</name>
<organism evidence="1 2">
    <name type="scientific">Vibrio comitans NBRC 102076</name>
    <dbReference type="NCBI Taxonomy" id="1219078"/>
    <lineage>
        <taxon>Bacteria</taxon>
        <taxon>Pseudomonadati</taxon>
        <taxon>Pseudomonadota</taxon>
        <taxon>Gammaproteobacteria</taxon>
        <taxon>Vibrionales</taxon>
        <taxon>Vibrionaceae</taxon>
        <taxon>Vibrio</taxon>
    </lineage>
</organism>
<dbReference type="RefSeq" id="WP_244311344.1">
    <property type="nucleotide sequence ID" value="NZ_BJLH01000003.1"/>
</dbReference>